<dbReference type="SUPFAM" id="SSF63829">
    <property type="entry name" value="Calcium-dependent phosphotriesterase"/>
    <property type="match status" value="1"/>
</dbReference>
<feature type="compositionally biased region" description="Polar residues" evidence="2">
    <location>
        <begin position="652"/>
        <end position="665"/>
    </location>
</feature>
<dbReference type="WBParaSite" id="SMUV_0000350801-mRNA-1">
    <property type="protein sequence ID" value="SMUV_0000350801-mRNA-1"/>
    <property type="gene ID" value="SMUV_0000350801"/>
</dbReference>
<dbReference type="AlphaFoldDB" id="A0A158R4I7"/>
<evidence type="ECO:0000313" key="4">
    <source>
        <dbReference type="WBParaSite" id="SMUV_0000350801-mRNA-1"/>
    </source>
</evidence>
<dbReference type="STRING" id="451379.A0A158R4I7"/>
<evidence type="ECO:0000313" key="3">
    <source>
        <dbReference type="Proteomes" id="UP000046393"/>
    </source>
</evidence>
<reference evidence="4" key="1">
    <citation type="submission" date="2016-04" db="UniProtKB">
        <authorList>
            <consortium name="WormBaseParasite"/>
        </authorList>
    </citation>
    <scope>IDENTIFICATION</scope>
</reference>
<accession>A0A158R4I7</accession>
<feature type="region of interest" description="Disordered" evidence="2">
    <location>
        <begin position="323"/>
        <end position="352"/>
    </location>
</feature>
<keyword evidence="1" id="KW-0175">Coiled coil</keyword>
<feature type="region of interest" description="Disordered" evidence="2">
    <location>
        <begin position="652"/>
        <end position="671"/>
    </location>
</feature>
<evidence type="ECO:0000256" key="1">
    <source>
        <dbReference type="SAM" id="Coils"/>
    </source>
</evidence>
<organism evidence="3 4">
    <name type="scientific">Syphacia muris</name>
    <dbReference type="NCBI Taxonomy" id="451379"/>
    <lineage>
        <taxon>Eukaryota</taxon>
        <taxon>Metazoa</taxon>
        <taxon>Ecdysozoa</taxon>
        <taxon>Nematoda</taxon>
        <taxon>Chromadorea</taxon>
        <taxon>Rhabditida</taxon>
        <taxon>Spirurina</taxon>
        <taxon>Oxyuridomorpha</taxon>
        <taxon>Oxyuroidea</taxon>
        <taxon>Oxyuridae</taxon>
        <taxon>Syphacia</taxon>
    </lineage>
</organism>
<sequence>MNSHTEHRGAPWNRAELVRSCLQALEGRCSARAKTAQEHEVAIRNFINELEKSLKNHLQKRLEQLNETDRLLISRLNRAFGEMRELQPTTSQCRLTYHLPSPTMPAHRQWLMNAEERKGLEKLISDVCAMANIAYTHADDDENSYDVCFSALPPSKWNVKQCVDFLLAEKPTSPVKTPDQQQVHNEQEENSGYKLSKSATATAIGTAARYRSSSAHDTSALQQLTNNHVTKSEVNVTPLSSRSASCEATRLNGRQSQTQLPLEPSVLVREMRPSSFRERSLRSESSSNVTNSEEEFKNFCSNYASSVCNSALSSYPPYPGDISFDSQDSRALPSDGTLSNIDGPSSSSTTTLEALSNDRRCTYFGEDFLTRPIDVITLPSKCKYPNAIAISDGCGGVYITTADGKIILHIPIQNSSASSLAVDTKSMHLLVSVMQAKGRSIHVFDLKDLSATKEVISCPKEPKIAISRTRWITVSPRGEIFLVSGDNHKSALWMYNRIRKGWKTLKESRRTRYQYLCIAEDQADFKAVVLLTCDAAQNRLLLFVVDHLGNLINEYDLTKTYRLQEHIINPASALVDEKGNLLMLDYATGRLWILLSGVRHIRRLKEIIFDIPIGGQQALGLAVKDDYVFVTCFEQKRLLCTQYLSNGNFIGTHSSPHRSPQNTRRALSLPRPSKSATTHFKLSATAIGTAARYRSSSAHDTSALQQLTNNHVTKSEVNVTPLSSRSASCEATRLNGRQSQTQLPLEPSVLKWRTVKESKKTCYRHLSTVEDQADFKAVVLLTCDAKKNRLLLFVVDDLGNLLKKYDLTRHYRLQNHITSGPAIVDEKGNLLMLDYATGRLWILLSGVRHIRRLKEIIFDIPIGGQQALGLAVKDDYVFVTCFEQKRLLCTQYLSNGNFIGTHSSPHRSPHDSRLELLLPSSLTNSLTQL</sequence>
<name>A0A158R4I7_9BILA</name>
<keyword evidence="3" id="KW-1185">Reference proteome</keyword>
<feature type="region of interest" description="Disordered" evidence="2">
    <location>
        <begin position="173"/>
        <end position="193"/>
    </location>
</feature>
<dbReference type="Proteomes" id="UP000046393">
    <property type="component" value="Unplaced"/>
</dbReference>
<protein>
    <submittedName>
        <fullName evidence="4">WD_REPEATS_REGION domain-containing protein</fullName>
    </submittedName>
</protein>
<feature type="compositionally biased region" description="Polar residues" evidence="2">
    <location>
        <begin position="174"/>
        <end position="184"/>
    </location>
</feature>
<proteinExistence type="predicted"/>
<feature type="coiled-coil region" evidence="1">
    <location>
        <begin position="36"/>
        <end position="68"/>
    </location>
</feature>
<evidence type="ECO:0000256" key="2">
    <source>
        <dbReference type="SAM" id="MobiDB-lite"/>
    </source>
</evidence>